<accession>A0ABC9X0L0</accession>
<sequence>MDRGIECTLSTFPDDTKLCGVVNTLEGRDAIQRDLDRLERWARANCMMFNRAKCKVLHVGQGNPKHHYRLGGEWIGNSPKEKDLGVLVDEKLNMSQQRVLAAQKANHILGCIKRSATSRSREVILPLYYILLRPHLEYCIQLWSLQHKEHVELLE</sequence>
<gene>
    <name evidence="1" type="ORF">GRJ2_001546800</name>
</gene>
<comment type="caution">
    <text evidence="1">The sequence shown here is derived from an EMBL/GenBank/DDBJ whole genome shotgun (WGS) entry which is preliminary data.</text>
</comment>
<keyword evidence="2" id="KW-1185">Reference proteome</keyword>
<protein>
    <submittedName>
        <fullName evidence="1">cAMP-dependent protein kinase inhibitor alpha</fullName>
    </submittedName>
</protein>
<evidence type="ECO:0000313" key="2">
    <source>
        <dbReference type="Proteomes" id="UP001623348"/>
    </source>
</evidence>
<dbReference type="EMBL" id="BAAFJT010000005">
    <property type="protein sequence ID" value="GAB0190815.1"/>
    <property type="molecule type" value="Genomic_DNA"/>
</dbReference>
<dbReference type="Proteomes" id="UP001623348">
    <property type="component" value="Unassembled WGS sequence"/>
</dbReference>
<evidence type="ECO:0000313" key="1">
    <source>
        <dbReference type="EMBL" id="GAB0190815.1"/>
    </source>
</evidence>
<name>A0ABC9X0L0_GRUJA</name>
<dbReference type="GO" id="GO:0004860">
    <property type="term" value="F:protein kinase inhibitor activity"/>
    <property type="evidence" value="ECO:0007669"/>
    <property type="project" value="UniProtKB-KW"/>
</dbReference>
<dbReference type="AlphaFoldDB" id="A0ABC9X0L0"/>
<organism evidence="1 2">
    <name type="scientific">Grus japonensis</name>
    <name type="common">Japanese crane</name>
    <name type="synonym">Red-crowned crane</name>
    <dbReference type="NCBI Taxonomy" id="30415"/>
    <lineage>
        <taxon>Eukaryota</taxon>
        <taxon>Metazoa</taxon>
        <taxon>Chordata</taxon>
        <taxon>Craniata</taxon>
        <taxon>Vertebrata</taxon>
        <taxon>Euteleostomi</taxon>
        <taxon>Archelosauria</taxon>
        <taxon>Archosauria</taxon>
        <taxon>Dinosauria</taxon>
        <taxon>Saurischia</taxon>
        <taxon>Theropoda</taxon>
        <taxon>Coelurosauria</taxon>
        <taxon>Aves</taxon>
        <taxon>Neognathae</taxon>
        <taxon>Neoaves</taxon>
        <taxon>Gruiformes</taxon>
        <taxon>Gruidae</taxon>
        <taxon>Grus</taxon>
    </lineage>
</organism>
<proteinExistence type="predicted"/>
<keyword evidence="1" id="KW-0649">Protein kinase inhibitor</keyword>
<reference evidence="1 2" key="1">
    <citation type="submission" date="2024-06" db="EMBL/GenBank/DDBJ databases">
        <title>The draft genome of Grus japonensis, version 3.</title>
        <authorList>
            <person name="Nabeshima K."/>
            <person name="Suzuki S."/>
            <person name="Onuma M."/>
        </authorList>
    </citation>
    <scope>NUCLEOTIDE SEQUENCE [LARGE SCALE GENOMIC DNA]</scope>
    <source>
        <strain evidence="1 2">451A</strain>
    </source>
</reference>
<dbReference type="PANTHER" id="PTHR33332">
    <property type="entry name" value="REVERSE TRANSCRIPTASE DOMAIN-CONTAINING PROTEIN"/>
    <property type="match status" value="1"/>
</dbReference>